<proteinExistence type="predicted"/>
<feature type="transmembrane region" description="Helical" evidence="1">
    <location>
        <begin position="150"/>
        <end position="174"/>
    </location>
</feature>
<evidence type="ECO:0000259" key="2">
    <source>
        <dbReference type="Pfam" id="PF07331"/>
    </source>
</evidence>
<name>A0ABP5FHP9_9MICO</name>
<reference evidence="4" key="1">
    <citation type="journal article" date="2019" name="Int. J. Syst. Evol. Microbiol.">
        <title>The Global Catalogue of Microorganisms (GCM) 10K type strain sequencing project: providing services to taxonomists for standard genome sequencing and annotation.</title>
        <authorList>
            <consortium name="The Broad Institute Genomics Platform"/>
            <consortium name="The Broad Institute Genome Sequencing Center for Infectious Disease"/>
            <person name="Wu L."/>
            <person name="Ma J."/>
        </authorList>
    </citation>
    <scope>NUCLEOTIDE SEQUENCE [LARGE SCALE GENOMIC DNA]</scope>
    <source>
        <strain evidence="4">JCM 14283</strain>
    </source>
</reference>
<keyword evidence="1" id="KW-0472">Membrane</keyword>
<gene>
    <name evidence="3" type="ORF">GCM10009740_15620</name>
</gene>
<keyword evidence="1" id="KW-1133">Transmembrane helix</keyword>
<feature type="transmembrane region" description="Helical" evidence="1">
    <location>
        <begin position="75"/>
        <end position="95"/>
    </location>
</feature>
<feature type="domain" description="DUF1468" evidence="2">
    <location>
        <begin position="44"/>
        <end position="177"/>
    </location>
</feature>
<accession>A0ABP5FHP9</accession>
<evidence type="ECO:0000256" key="1">
    <source>
        <dbReference type="SAM" id="Phobius"/>
    </source>
</evidence>
<dbReference type="RefSeq" id="WP_343989724.1">
    <property type="nucleotide sequence ID" value="NZ_BAAANB010000004.1"/>
</dbReference>
<sequence>MSTTSEPGRPQAAEVDILEELKAELAQDLEEERPPHAGPLAQVAAGVVTLVLGVAGMALSLGYGLGSLTQPGPGLWPFAVSVAVTALSVAQIAFGRRAEDTEQFTRSSVLTGLGVLSLVGLAALLPVIGFEVPSLVLMVVWLRFLGGESWRMTAVVSVVTVAVFYALFVLALSIPLPRLI</sequence>
<evidence type="ECO:0000313" key="3">
    <source>
        <dbReference type="EMBL" id="GAA2026733.1"/>
    </source>
</evidence>
<evidence type="ECO:0000313" key="4">
    <source>
        <dbReference type="Proteomes" id="UP001501285"/>
    </source>
</evidence>
<comment type="caution">
    <text evidence="3">The sequence shown here is derived from an EMBL/GenBank/DDBJ whole genome shotgun (WGS) entry which is preliminary data.</text>
</comment>
<dbReference type="Proteomes" id="UP001501285">
    <property type="component" value="Unassembled WGS sequence"/>
</dbReference>
<dbReference type="InterPro" id="IPR009936">
    <property type="entry name" value="DUF1468"/>
</dbReference>
<dbReference type="EMBL" id="BAAANB010000004">
    <property type="protein sequence ID" value="GAA2026733.1"/>
    <property type="molecule type" value="Genomic_DNA"/>
</dbReference>
<organism evidence="3 4">
    <name type="scientific">Terrabacter terrae</name>
    <dbReference type="NCBI Taxonomy" id="318434"/>
    <lineage>
        <taxon>Bacteria</taxon>
        <taxon>Bacillati</taxon>
        <taxon>Actinomycetota</taxon>
        <taxon>Actinomycetes</taxon>
        <taxon>Micrococcales</taxon>
        <taxon>Intrasporangiaceae</taxon>
        <taxon>Terrabacter</taxon>
    </lineage>
</organism>
<protein>
    <submittedName>
        <fullName evidence="3">Tripartite tricarboxylate transporter TctB family protein</fullName>
    </submittedName>
</protein>
<keyword evidence="1" id="KW-0812">Transmembrane</keyword>
<feature type="transmembrane region" description="Helical" evidence="1">
    <location>
        <begin position="107"/>
        <end position="130"/>
    </location>
</feature>
<keyword evidence="4" id="KW-1185">Reference proteome</keyword>
<feature type="transmembrane region" description="Helical" evidence="1">
    <location>
        <begin position="43"/>
        <end position="63"/>
    </location>
</feature>
<dbReference type="Pfam" id="PF07331">
    <property type="entry name" value="TctB"/>
    <property type="match status" value="1"/>
</dbReference>